<feature type="region of interest" description="Disordered" evidence="1">
    <location>
        <begin position="1"/>
        <end position="24"/>
    </location>
</feature>
<feature type="domain" description="ADP ribosyltransferase" evidence="2">
    <location>
        <begin position="96"/>
        <end position="227"/>
    </location>
</feature>
<evidence type="ECO:0000313" key="4">
    <source>
        <dbReference type="Proteomes" id="UP000076512"/>
    </source>
</evidence>
<dbReference type="GO" id="GO:0005576">
    <property type="term" value="C:extracellular region"/>
    <property type="evidence" value="ECO:0007669"/>
    <property type="project" value="InterPro"/>
</dbReference>
<dbReference type="Gene3D" id="3.90.176.10">
    <property type="entry name" value="Toxin ADP-ribosyltransferase, Chain A, domain 1"/>
    <property type="match status" value="1"/>
</dbReference>
<organism evidence="3 4">
    <name type="scientific">Nocardia terpenica</name>
    <dbReference type="NCBI Taxonomy" id="455432"/>
    <lineage>
        <taxon>Bacteria</taxon>
        <taxon>Bacillati</taxon>
        <taxon>Actinomycetota</taxon>
        <taxon>Actinomycetes</taxon>
        <taxon>Mycobacteriales</taxon>
        <taxon>Nocardiaceae</taxon>
        <taxon>Nocardia</taxon>
    </lineage>
</organism>
<dbReference type="Proteomes" id="UP000076512">
    <property type="component" value="Unassembled WGS sequence"/>
</dbReference>
<dbReference type="SUPFAM" id="SSF56399">
    <property type="entry name" value="ADP-ribosylation"/>
    <property type="match status" value="1"/>
</dbReference>
<evidence type="ECO:0000256" key="1">
    <source>
        <dbReference type="SAM" id="MobiDB-lite"/>
    </source>
</evidence>
<keyword evidence="4" id="KW-1185">Reference proteome</keyword>
<evidence type="ECO:0000313" key="3">
    <source>
        <dbReference type="EMBL" id="KZM68521.1"/>
    </source>
</evidence>
<protein>
    <recommendedName>
        <fullName evidence="2">ADP ribosyltransferase domain-containing protein</fullName>
    </recommendedName>
</protein>
<reference evidence="3 4" key="1">
    <citation type="submission" date="2016-04" db="EMBL/GenBank/DDBJ databases">
        <authorList>
            <person name="Evans L.H."/>
            <person name="Alamgir A."/>
            <person name="Owens N."/>
            <person name="Weber N.D."/>
            <person name="Virtaneva K."/>
            <person name="Barbian K."/>
            <person name="Babar A."/>
            <person name="Rosenke K."/>
        </authorList>
    </citation>
    <scope>NUCLEOTIDE SEQUENCE [LARGE SCALE GENOMIC DNA]</scope>
    <source>
        <strain evidence="3 4">IFM 0406</strain>
    </source>
</reference>
<dbReference type="AlphaFoldDB" id="A0A164HHL5"/>
<dbReference type="EMBL" id="LWGR01000021">
    <property type="protein sequence ID" value="KZM68521.1"/>
    <property type="molecule type" value="Genomic_DNA"/>
</dbReference>
<dbReference type="STRING" id="455432.AWN90_11680"/>
<evidence type="ECO:0000259" key="2">
    <source>
        <dbReference type="Pfam" id="PF03496"/>
    </source>
</evidence>
<dbReference type="InterPro" id="IPR003540">
    <property type="entry name" value="ADP-ribosyltransferase"/>
</dbReference>
<comment type="caution">
    <text evidence="3">The sequence shown here is derived from an EMBL/GenBank/DDBJ whole genome shotgun (WGS) entry which is preliminary data.</text>
</comment>
<dbReference type="Pfam" id="PF03496">
    <property type="entry name" value="ADPrib_exo_Tox"/>
    <property type="match status" value="1"/>
</dbReference>
<gene>
    <name evidence="3" type="ORF">AWN90_11680</name>
</gene>
<dbReference type="PROSITE" id="PS51996">
    <property type="entry name" value="TR_MART"/>
    <property type="match status" value="1"/>
</dbReference>
<name>A0A164HHL5_9NOCA</name>
<proteinExistence type="predicted"/>
<sequence>MGKVMSRPSRSRPPDRAVPAARGAAGRDAAVATAAKWAAPIRAVIVAWKSEKRIEQGIAIEQDLVAESRSLQQIEHLGQDLQKMEADAGAATAPAAVNLNAVDRAALWDYTGPDAERLNWVLRNDCAGARDKLITDDINSALAKLPDYQGPVTRRLTLSEEELAKFGEGRTWTPNAFTSSAKTPEAAFDKPVEMQILSKHGKDISQFARKPEEQEVLFGTNASFEIVRKFVDPATGRTVIRMIER</sequence>
<accession>A0A164HHL5</accession>